<sequence length="107" mass="11941">MHLLFRKQQMYSNNKHTVETNKNITAKPTAATILIKKKKKYEKYEARQIRNKTHHTPSLSLSSCVYAHRLISSARSRSASAIVCGSGTKRSTGRETSGLGIHLSVIS</sequence>
<protein>
    <submittedName>
        <fullName evidence="1">Uncharacterized protein</fullName>
    </submittedName>
</protein>
<accession>A0A0K8UHV2</accession>
<organism evidence="1">
    <name type="scientific">Bactrocera latifrons</name>
    <name type="common">Malaysian fruit fly</name>
    <name type="synonym">Chaetodacus latifrons</name>
    <dbReference type="NCBI Taxonomy" id="174628"/>
    <lineage>
        <taxon>Eukaryota</taxon>
        <taxon>Metazoa</taxon>
        <taxon>Ecdysozoa</taxon>
        <taxon>Arthropoda</taxon>
        <taxon>Hexapoda</taxon>
        <taxon>Insecta</taxon>
        <taxon>Pterygota</taxon>
        <taxon>Neoptera</taxon>
        <taxon>Endopterygota</taxon>
        <taxon>Diptera</taxon>
        <taxon>Brachycera</taxon>
        <taxon>Muscomorpha</taxon>
        <taxon>Tephritoidea</taxon>
        <taxon>Tephritidae</taxon>
        <taxon>Bactrocera</taxon>
        <taxon>Bactrocera</taxon>
    </lineage>
</organism>
<dbReference type="EMBL" id="GDHF01026080">
    <property type="protein sequence ID" value="JAI26234.1"/>
    <property type="molecule type" value="Transcribed_RNA"/>
</dbReference>
<name>A0A0K8UHV2_BACLA</name>
<dbReference type="AlphaFoldDB" id="A0A0K8UHV2"/>
<evidence type="ECO:0000313" key="1">
    <source>
        <dbReference type="EMBL" id="JAI26234.1"/>
    </source>
</evidence>
<gene>
    <name evidence="1" type="ORF">c0_g1_i1</name>
</gene>
<reference evidence="1" key="1">
    <citation type="submission" date="2015-06" db="EMBL/GenBank/DDBJ databases">
        <authorList>
            <person name="Hoefler B.C."/>
            <person name="Straight P.D."/>
        </authorList>
    </citation>
    <scope>NUCLEOTIDE SEQUENCE</scope>
</reference>
<proteinExistence type="predicted"/>